<dbReference type="STRING" id="1802661.A2649_01755"/>
<keyword evidence="1" id="KW-0472">Membrane</keyword>
<evidence type="ECO:0000256" key="1">
    <source>
        <dbReference type="SAM" id="Phobius"/>
    </source>
</evidence>
<feature type="transmembrane region" description="Helical" evidence="1">
    <location>
        <begin position="9"/>
        <end position="28"/>
    </location>
</feature>
<evidence type="ECO:0008006" key="4">
    <source>
        <dbReference type="Google" id="ProtNLM"/>
    </source>
</evidence>
<evidence type="ECO:0000313" key="3">
    <source>
        <dbReference type="Proteomes" id="UP000176893"/>
    </source>
</evidence>
<dbReference type="Proteomes" id="UP000176893">
    <property type="component" value="Unassembled WGS sequence"/>
</dbReference>
<reference evidence="2 3" key="1">
    <citation type="journal article" date="2016" name="Nat. Commun.">
        <title>Thousands of microbial genomes shed light on interconnected biogeochemical processes in an aquifer system.</title>
        <authorList>
            <person name="Anantharaman K."/>
            <person name="Brown C.T."/>
            <person name="Hug L.A."/>
            <person name="Sharon I."/>
            <person name="Castelle C.J."/>
            <person name="Probst A.J."/>
            <person name="Thomas B.C."/>
            <person name="Singh A."/>
            <person name="Wilkins M.J."/>
            <person name="Karaoz U."/>
            <person name="Brodie E.L."/>
            <person name="Williams K.H."/>
            <person name="Hubbard S.S."/>
            <person name="Banfield J.F."/>
        </authorList>
    </citation>
    <scope>NUCLEOTIDE SEQUENCE [LARGE SCALE GENOMIC DNA]</scope>
</reference>
<protein>
    <recommendedName>
        <fullName evidence="4">PEGA domain-containing protein</fullName>
    </recommendedName>
</protein>
<comment type="caution">
    <text evidence="2">The sequence shown here is derived from an EMBL/GenBank/DDBJ whole genome shotgun (WGS) entry which is preliminary data.</text>
</comment>
<organism evidence="2 3">
    <name type="scientific">Candidatus Yanofskybacteria bacterium RIFCSPHIGHO2_01_FULL_41_26</name>
    <dbReference type="NCBI Taxonomy" id="1802661"/>
    <lineage>
        <taxon>Bacteria</taxon>
        <taxon>Candidatus Yanofskyibacteriota</taxon>
    </lineage>
</organism>
<evidence type="ECO:0000313" key="2">
    <source>
        <dbReference type="EMBL" id="OGM98042.1"/>
    </source>
</evidence>
<accession>A0A1F8EB77</accession>
<keyword evidence="1" id="KW-1133">Transmembrane helix</keyword>
<sequence>MTKTIKRWLFYSAAVVFAVLSFVVILYAQGYKYSFSEAKFFKTGSIFVKSNESADVYLNDKFLNSTSFFGNSYTISGLLPGQYTIRVQKDNFSSWQKKAIVEEGLVNDFSRIFLLPKSGEAKDNFKAEIKGLLYPTLKTTPTPLIKPTPKPSPSKIPTPSPVSAEPFYVKNGVLFKNMENGETERLAYFVAGFAISPDGKKITWWNANELWVMWISDMNYQPYRKAGDKDLITTFSVKIKKAAWFRGNDHIVVDSGGYKVAEIDKRGGLNIIEI</sequence>
<name>A0A1F8EB77_9BACT</name>
<gene>
    <name evidence="2" type="ORF">A2649_01755</name>
</gene>
<proteinExistence type="predicted"/>
<keyword evidence="1" id="KW-0812">Transmembrane</keyword>
<dbReference type="AlphaFoldDB" id="A0A1F8EB77"/>
<dbReference type="EMBL" id="MGJB01000018">
    <property type="protein sequence ID" value="OGM98042.1"/>
    <property type="molecule type" value="Genomic_DNA"/>
</dbReference>